<evidence type="ECO:0000256" key="4">
    <source>
        <dbReference type="ARBA" id="ARBA00035244"/>
    </source>
</evidence>
<dbReference type="InterPro" id="IPR013005">
    <property type="entry name" value="Ribosomal_uL4-like"/>
</dbReference>
<dbReference type="GO" id="GO:0005840">
    <property type="term" value="C:ribosome"/>
    <property type="evidence" value="ECO:0007669"/>
    <property type="project" value="UniProtKB-KW"/>
</dbReference>
<keyword evidence="3 5" id="KW-0687">Ribonucleoprotein</keyword>
<comment type="function">
    <text evidence="5">One of the primary rRNA binding proteins, this protein initially binds near the 5'-end of the 23S rRNA. It is important during the early stages of 50S assembly. It makes multiple contacts with different domains of the 23S rRNA in the assembled 50S subunit and ribosome.</text>
</comment>
<sequence>MPAAKLFTHSGDARGDVQLPEATFGVEPNQHVMWEAVRNYLANQRHGTAKVKGRTEISGGGRKPWRQKGTGRARAGSNRSPIWVGGGRAFGPRPRSYAYVLPRAIKRLALRSALSEKARSGEVRVLSDFSVRERKTREVAAVIKGLGLDDRRCLLVLPEHDADLALAARNIPRLSTRDYRLLNAYEVLHADCLLIMESAVPKIEEAWGQ</sequence>
<protein>
    <recommendedName>
        <fullName evidence="4 5">Large ribosomal subunit protein uL4</fullName>
    </recommendedName>
</protein>
<dbReference type="Proteomes" id="UP000748308">
    <property type="component" value="Unassembled WGS sequence"/>
</dbReference>
<dbReference type="GO" id="GO:0019843">
    <property type="term" value="F:rRNA binding"/>
    <property type="evidence" value="ECO:0007669"/>
    <property type="project" value="UniProtKB-UniRule"/>
</dbReference>
<dbReference type="AlphaFoldDB" id="A0A938BNS4"/>
<comment type="caution">
    <text evidence="7">The sequence shown here is derived from an EMBL/GenBank/DDBJ whole genome shotgun (WGS) entry which is preliminary data.</text>
</comment>
<dbReference type="HAMAP" id="MF_01328_B">
    <property type="entry name" value="Ribosomal_uL4_B"/>
    <property type="match status" value="1"/>
</dbReference>
<gene>
    <name evidence="5 7" type="primary">rplD</name>
    <name evidence="7" type="ORF">FJY75_06755</name>
</gene>
<evidence type="ECO:0000256" key="6">
    <source>
        <dbReference type="SAM" id="MobiDB-lite"/>
    </source>
</evidence>
<dbReference type="Pfam" id="PF00573">
    <property type="entry name" value="Ribosomal_L4"/>
    <property type="match status" value="1"/>
</dbReference>
<evidence type="ECO:0000313" key="8">
    <source>
        <dbReference type="Proteomes" id="UP000748308"/>
    </source>
</evidence>
<comment type="similarity">
    <text evidence="1 5">Belongs to the universal ribosomal protein uL4 family.</text>
</comment>
<dbReference type="EMBL" id="VGIY01000139">
    <property type="protein sequence ID" value="MBM3317538.1"/>
    <property type="molecule type" value="Genomic_DNA"/>
</dbReference>
<accession>A0A938BNS4</accession>
<dbReference type="PANTHER" id="PTHR10746">
    <property type="entry name" value="50S RIBOSOMAL PROTEIN L4"/>
    <property type="match status" value="1"/>
</dbReference>
<evidence type="ECO:0000256" key="2">
    <source>
        <dbReference type="ARBA" id="ARBA00022980"/>
    </source>
</evidence>
<dbReference type="GO" id="GO:0006412">
    <property type="term" value="P:translation"/>
    <property type="evidence" value="ECO:0007669"/>
    <property type="project" value="UniProtKB-UniRule"/>
</dbReference>
<reference evidence="7" key="1">
    <citation type="submission" date="2019-03" db="EMBL/GenBank/DDBJ databases">
        <title>Lake Tanganyika Metagenome-Assembled Genomes (MAGs).</title>
        <authorList>
            <person name="Tran P."/>
        </authorList>
    </citation>
    <scope>NUCLEOTIDE SEQUENCE</scope>
    <source>
        <strain evidence="7">M_DeepCast_400m_m2_100</strain>
    </source>
</reference>
<comment type="function">
    <text evidence="5">Forms part of the polypeptide exit tunnel.</text>
</comment>
<dbReference type="GO" id="GO:0003735">
    <property type="term" value="F:structural constituent of ribosome"/>
    <property type="evidence" value="ECO:0007669"/>
    <property type="project" value="InterPro"/>
</dbReference>
<dbReference type="PANTHER" id="PTHR10746:SF6">
    <property type="entry name" value="LARGE RIBOSOMAL SUBUNIT PROTEIN UL4M"/>
    <property type="match status" value="1"/>
</dbReference>
<name>A0A938BNS4_UNCEI</name>
<keyword evidence="5" id="KW-0694">RNA-binding</keyword>
<dbReference type="InterPro" id="IPR023574">
    <property type="entry name" value="Ribosomal_uL4_dom_sf"/>
</dbReference>
<proteinExistence type="inferred from homology"/>
<keyword evidence="2 5" id="KW-0689">Ribosomal protein</keyword>
<dbReference type="InterPro" id="IPR002136">
    <property type="entry name" value="Ribosomal_uL4"/>
</dbReference>
<evidence type="ECO:0000256" key="5">
    <source>
        <dbReference type="HAMAP-Rule" id="MF_01328"/>
    </source>
</evidence>
<comment type="subunit">
    <text evidence="5">Part of the 50S ribosomal subunit.</text>
</comment>
<evidence type="ECO:0000313" key="7">
    <source>
        <dbReference type="EMBL" id="MBM3317538.1"/>
    </source>
</evidence>
<evidence type="ECO:0000256" key="3">
    <source>
        <dbReference type="ARBA" id="ARBA00023274"/>
    </source>
</evidence>
<dbReference type="SUPFAM" id="SSF52166">
    <property type="entry name" value="Ribosomal protein L4"/>
    <property type="match status" value="1"/>
</dbReference>
<dbReference type="GO" id="GO:1990904">
    <property type="term" value="C:ribonucleoprotein complex"/>
    <property type="evidence" value="ECO:0007669"/>
    <property type="project" value="UniProtKB-KW"/>
</dbReference>
<feature type="region of interest" description="Disordered" evidence="6">
    <location>
        <begin position="45"/>
        <end position="78"/>
    </location>
</feature>
<dbReference type="NCBIfam" id="TIGR03953">
    <property type="entry name" value="rplD_bact"/>
    <property type="match status" value="1"/>
</dbReference>
<dbReference type="Gene3D" id="3.40.1370.10">
    <property type="match status" value="1"/>
</dbReference>
<evidence type="ECO:0000256" key="1">
    <source>
        <dbReference type="ARBA" id="ARBA00010528"/>
    </source>
</evidence>
<keyword evidence="5" id="KW-0699">rRNA-binding</keyword>
<organism evidence="7 8">
    <name type="scientific">Eiseniibacteriota bacterium</name>
    <dbReference type="NCBI Taxonomy" id="2212470"/>
    <lineage>
        <taxon>Bacteria</taxon>
        <taxon>Candidatus Eiseniibacteriota</taxon>
    </lineage>
</organism>